<dbReference type="STRING" id="1105367.CG50_09470"/>
<dbReference type="CDD" id="cd03224">
    <property type="entry name" value="ABC_TM1139_LivF_branched"/>
    <property type="match status" value="1"/>
</dbReference>
<comment type="similarity">
    <text evidence="1">Belongs to the ABC transporter superfamily.</text>
</comment>
<dbReference type="GO" id="GO:0015658">
    <property type="term" value="F:branched-chain amino acid transmembrane transporter activity"/>
    <property type="evidence" value="ECO:0007669"/>
    <property type="project" value="TreeGrafter"/>
</dbReference>
<comment type="caution">
    <text evidence="7">The sequence shown here is derived from an EMBL/GenBank/DDBJ whole genome shotgun (WGS) entry which is preliminary data.</text>
</comment>
<keyword evidence="3" id="KW-0547">Nucleotide-binding</keyword>
<dbReference type="Gene3D" id="3.40.50.300">
    <property type="entry name" value="P-loop containing nucleotide triphosphate hydrolases"/>
    <property type="match status" value="1"/>
</dbReference>
<reference evidence="7 8" key="1">
    <citation type="submission" date="2014-03" db="EMBL/GenBank/DDBJ databases">
        <title>Genome of Paenirhodobacter enshiensis DW2-9.</title>
        <authorList>
            <person name="Wang D."/>
            <person name="Wang G."/>
        </authorList>
    </citation>
    <scope>NUCLEOTIDE SEQUENCE [LARGE SCALE GENOMIC DNA]</scope>
    <source>
        <strain evidence="7 8">DW2-9</strain>
    </source>
</reference>
<dbReference type="GO" id="GO:0015807">
    <property type="term" value="P:L-amino acid transport"/>
    <property type="evidence" value="ECO:0007669"/>
    <property type="project" value="TreeGrafter"/>
</dbReference>
<evidence type="ECO:0000313" key="7">
    <source>
        <dbReference type="EMBL" id="KFI24641.1"/>
    </source>
</evidence>
<name>A0A086XRJ1_9RHOB</name>
<dbReference type="Pfam" id="PF00005">
    <property type="entry name" value="ABC_tran"/>
    <property type="match status" value="1"/>
</dbReference>
<evidence type="ECO:0000256" key="4">
    <source>
        <dbReference type="ARBA" id="ARBA00022840"/>
    </source>
</evidence>
<dbReference type="GO" id="GO:0016887">
    <property type="term" value="F:ATP hydrolysis activity"/>
    <property type="evidence" value="ECO:0007669"/>
    <property type="project" value="InterPro"/>
</dbReference>
<protein>
    <submittedName>
        <fullName evidence="7">Branched-chain amino acid ABC transporter ATP-binding protein</fullName>
    </submittedName>
</protein>
<proteinExistence type="inferred from homology"/>
<dbReference type="InterPro" id="IPR003593">
    <property type="entry name" value="AAA+_ATPase"/>
</dbReference>
<evidence type="ECO:0000256" key="3">
    <source>
        <dbReference type="ARBA" id="ARBA00022741"/>
    </source>
</evidence>
<organism evidence="7 8">
    <name type="scientific">Paenirhodobacter enshiensis</name>
    <dbReference type="NCBI Taxonomy" id="1105367"/>
    <lineage>
        <taxon>Bacteria</taxon>
        <taxon>Pseudomonadati</taxon>
        <taxon>Pseudomonadota</taxon>
        <taxon>Alphaproteobacteria</taxon>
        <taxon>Rhodobacterales</taxon>
        <taxon>Rhodobacter group</taxon>
        <taxon>Paenirhodobacter</taxon>
    </lineage>
</organism>
<dbReference type="OrthoDB" id="9806149at2"/>
<evidence type="ECO:0000259" key="6">
    <source>
        <dbReference type="PROSITE" id="PS50893"/>
    </source>
</evidence>
<dbReference type="InterPro" id="IPR027417">
    <property type="entry name" value="P-loop_NTPase"/>
</dbReference>
<dbReference type="Proteomes" id="UP000028824">
    <property type="component" value="Unassembled WGS sequence"/>
</dbReference>
<dbReference type="RefSeq" id="WP_036639599.1">
    <property type="nucleotide sequence ID" value="NZ_JFZB01000039.1"/>
</dbReference>
<keyword evidence="5" id="KW-0029">Amino-acid transport</keyword>
<dbReference type="EMBL" id="JFZB01000039">
    <property type="protein sequence ID" value="KFI24641.1"/>
    <property type="molecule type" value="Genomic_DNA"/>
</dbReference>
<evidence type="ECO:0000256" key="5">
    <source>
        <dbReference type="ARBA" id="ARBA00022970"/>
    </source>
</evidence>
<feature type="domain" description="ABC transporter" evidence="6">
    <location>
        <begin position="5"/>
        <end position="245"/>
    </location>
</feature>
<evidence type="ECO:0000256" key="1">
    <source>
        <dbReference type="ARBA" id="ARBA00005417"/>
    </source>
</evidence>
<dbReference type="SMART" id="SM00382">
    <property type="entry name" value="AAA"/>
    <property type="match status" value="1"/>
</dbReference>
<dbReference type="PANTHER" id="PTHR43820:SF4">
    <property type="entry name" value="HIGH-AFFINITY BRANCHED-CHAIN AMINO ACID TRANSPORT ATP-BINDING PROTEIN LIVF"/>
    <property type="match status" value="1"/>
</dbReference>
<gene>
    <name evidence="7" type="ORF">CG50_09470</name>
</gene>
<dbReference type="SUPFAM" id="SSF52540">
    <property type="entry name" value="P-loop containing nucleoside triphosphate hydrolases"/>
    <property type="match status" value="1"/>
</dbReference>
<keyword evidence="2" id="KW-0813">Transport</keyword>
<dbReference type="PROSITE" id="PS50893">
    <property type="entry name" value="ABC_TRANSPORTER_2"/>
    <property type="match status" value="1"/>
</dbReference>
<evidence type="ECO:0000256" key="2">
    <source>
        <dbReference type="ARBA" id="ARBA00022448"/>
    </source>
</evidence>
<keyword evidence="4 7" id="KW-0067">ATP-binding</keyword>
<sequence>MGTLLQFERVSAVYGGSVSALTEISFRVEEGAFVALLGANGAGKSTTLKAASNLLPAERGRVTGGDILFAGDDVTRIDPARHIRAGLVPVLEGRRLFRALSIEENLVTGAIGRGFGHRRIAEGLDRVYDLFPRLKQRRRSVAGLTSGGEQQMAAIGRGLMAEPRLFVLDEPSMGLAPLVVAEIFDALSRLNREEGVTLLVAEQNSSVALRHADWAVVLETGRSSLSGRAADLIARADVQDSYFGGAVV</sequence>
<keyword evidence="8" id="KW-1185">Reference proteome</keyword>
<dbReference type="eggNOG" id="COG0410">
    <property type="taxonomic scope" value="Bacteria"/>
</dbReference>
<dbReference type="GO" id="GO:0005524">
    <property type="term" value="F:ATP binding"/>
    <property type="evidence" value="ECO:0007669"/>
    <property type="project" value="UniProtKB-KW"/>
</dbReference>
<evidence type="ECO:0000313" key="8">
    <source>
        <dbReference type="Proteomes" id="UP000028824"/>
    </source>
</evidence>
<dbReference type="InterPro" id="IPR052156">
    <property type="entry name" value="BCAA_Transport_ATP-bd_LivF"/>
</dbReference>
<accession>A0A086XRJ1</accession>
<dbReference type="AlphaFoldDB" id="A0A086XRJ1"/>
<dbReference type="InterPro" id="IPR003439">
    <property type="entry name" value="ABC_transporter-like_ATP-bd"/>
</dbReference>
<dbReference type="PANTHER" id="PTHR43820">
    <property type="entry name" value="HIGH-AFFINITY BRANCHED-CHAIN AMINO ACID TRANSPORT ATP-BINDING PROTEIN LIVF"/>
    <property type="match status" value="1"/>
</dbReference>